<keyword evidence="6" id="KW-1185">Reference proteome</keyword>
<proteinExistence type="inferred from homology"/>
<dbReference type="EMBL" id="QNRQ01000001">
    <property type="protein sequence ID" value="RBP42908.1"/>
    <property type="molecule type" value="Genomic_DNA"/>
</dbReference>
<evidence type="ECO:0000313" key="5">
    <source>
        <dbReference type="EMBL" id="RBP42908.1"/>
    </source>
</evidence>
<dbReference type="Proteomes" id="UP000253628">
    <property type="component" value="Unassembled WGS sequence"/>
</dbReference>
<dbReference type="SUPFAM" id="SSF53448">
    <property type="entry name" value="Nucleotide-diphospho-sugar transferases"/>
    <property type="match status" value="1"/>
</dbReference>
<comment type="similarity">
    <text evidence="1">Belongs to the glycosyltransferase 2 family.</text>
</comment>
<dbReference type="Pfam" id="PF00535">
    <property type="entry name" value="Glycos_transf_2"/>
    <property type="match status" value="1"/>
</dbReference>
<accession>A0A366HIY6</accession>
<dbReference type="OrthoDB" id="9787979at2"/>
<dbReference type="InterPro" id="IPR001173">
    <property type="entry name" value="Glyco_trans_2-like"/>
</dbReference>
<gene>
    <name evidence="5" type="ORF">DFR37_10133</name>
</gene>
<evidence type="ECO:0000313" key="6">
    <source>
        <dbReference type="Proteomes" id="UP000253628"/>
    </source>
</evidence>
<evidence type="ECO:0000256" key="2">
    <source>
        <dbReference type="ARBA" id="ARBA00022676"/>
    </source>
</evidence>
<dbReference type="PANTHER" id="PTHR43179">
    <property type="entry name" value="RHAMNOSYLTRANSFERASE WBBL"/>
    <property type="match status" value="1"/>
</dbReference>
<sequence>MEHSVEARITILILTSNRRAQLLNKLELLCQLPERWPIIVVDNGSSDGTADIVASRFPQVLLVCAKRNLGAAARNIGVAYVHTPYVAFCDDNTLWESDALNRALHLLDTAADVAVLSAHVEPGARQEAGPGLFRKEYGLQEARHFYGPQSLGFMAGACIMRTRAFYDVGGYWPPLFLGGEEALMALDLAEQGWRIAYADDVVARHLPNRDQASDRGRYRLIRNAIWVAWMRLPLRAAWRETCFQVVLARRHDMFGWTMLQVLWGLPRALRRRKVISPPIEALKVLLERPAATPAAGSES</sequence>
<evidence type="ECO:0000256" key="1">
    <source>
        <dbReference type="ARBA" id="ARBA00006739"/>
    </source>
</evidence>
<dbReference type="RefSeq" id="WP_113931233.1">
    <property type="nucleotide sequence ID" value="NZ_JACCEU010000001.1"/>
</dbReference>
<keyword evidence="2" id="KW-0328">Glycosyltransferase</keyword>
<dbReference type="AlphaFoldDB" id="A0A366HIY6"/>
<keyword evidence="3 5" id="KW-0808">Transferase</keyword>
<reference evidence="5 6" key="1">
    <citation type="submission" date="2018-06" db="EMBL/GenBank/DDBJ databases">
        <title>Genomic Encyclopedia of Type Strains, Phase IV (KMG-IV): sequencing the most valuable type-strain genomes for metagenomic binning, comparative biology and taxonomic classification.</title>
        <authorList>
            <person name="Goeker M."/>
        </authorList>
    </citation>
    <scope>NUCLEOTIDE SEQUENCE [LARGE SCALE GENOMIC DNA]</scope>
    <source>
        <strain evidence="5 6">DSM 25520</strain>
    </source>
</reference>
<organism evidence="5 6">
    <name type="scientific">Eoetvoesiella caeni</name>
    <dbReference type="NCBI Taxonomy" id="645616"/>
    <lineage>
        <taxon>Bacteria</taxon>
        <taxon>Pseudomonadati</taxon>
        <taxon>Pseudomonadota</taxon>
        <taxon>Betaproteobacteria</taxon>
        <taxon>Burkholderiales</taxon>
        <taxon>Alcaligenaceae</taxon>
        <taxon>Eoetvoesiella</taxon>
    </lineage>
</organism>
<dbReference type="InterPro" id="IPR029044">
    <property type="entry name" value="Nucleotide-diphossugar_trans"/>
</dbReference>
<evidence type="ECO:0000256" key="3">
    <source>
        <dbReference type="ARBA" id="ARBA00022679"/>
    </source>
</evidence>
<comment type="caution">
    <text evidence="5">The sequence shown here is derived from an EMBL/GenBank/DDBJ whole genome shotgun (WGS) entry which is preliminary data.</text>
</comment>
<dbReference type="PANTHER" id="PTHR43179:SF12">
    <property type="entry name" value="GALACTOFURANOSYLTRANSFERASE GLFT2"/>
    <property type="match status" value="1"/>
</dbReference>
<dbReference type="Gene3D" id="3.90.550.10">
    <property type="entry name" value="Spore Coat Polysaccharide Biosynthesis Protein SpsA, Chain A"/>
    <property type="match status" value="1"/>
</dbReference>
<evidence type="ECO:0000259" key="4">
    <source>
        <dbReference type="Pfam" id="PF00535"/>
    </source>
</evidence>
<protein>
    <submittedName>
        <fullName evidence="5">GT2 family glycosyltransferase</fullName>
    </submittedName>
</protein>
<dbReference type="GO" id="GO:0016757">
    <property type="term" value="F:glycosyltransferase activity"/>
    <property type="evidence" value="ECO:0007669"/>
    <property type="project" value="UniProtKB-KW"/>
</dbReference>
<feature type="domain" description="Glycosyltransferase 2-like" evidence="4">
    <location>
        <begin position="10"/>
        <end position="166"/>
    </location>
</feature>
<name>A0A366HIY6_9BURK</name>